<dbReference type="RefSeq" id="WP_014968967.1">
    <property type="nucleotide sequence ID" value="NC_018664.1"/>
</dbReference>
<evidence type="ECO:0000313" key="3">
    <source>
        <dbReference type="Proteomes" id="UP000006094"/>
    </source>
</evidence>
<protein>
    <submittedName>
        <fullName evidence="2">DNA recombinase</fullName>
    </submittedName>
</protein>
<gene>
    <name evidence="2" type="ordered locus">Curi_c28410</name>
</gene>
<dbReference type="OrthoDB" id="9781670at2"/>
<dbReference type="InterPro" id="IPR050639">
    <property type="entry name" value="SSR_resolvase"/>
</dbReference>
<dbReference type="STRING" id="1128398.Curi_c28410"/>
<dbReference type="PATRIC" id="fig|1128398.3.peg.2934"/>
<dbReference type="SUPFAM" id="SSF53041">
    <property type="entry name" value="Resolvase-like"/>
    <property type="match status" value="1"/>
</dbReference>
<dbReference type="SMART" id="SM00857">
    <property type="entry name" value="Resolvase"/>
    <property type="match status" value="1"/>
</dbReference>
<proteinExistence type="predicted"/>
<dbReference type="eggNOG" id="COG1961">
    <property type="taxonomic scope" value="Bacteria"/>
</dbReference>
<evidence type="ECO:0000259" key="1">
    <source>
        <dbReference type="PROSITE" id="PS51736"/>
    </source>
</evidence>
<dbReference type="HOGENOM" id="CLU_010686_18_14_9"/>
<dbReference type="GO" id="GO:0003677">
    <property type="term" value="F:DNA binding"/>
    <property type="evidence" value="ECO:0007669"/>
    <property type="project" value="InterPro"/>
</dbReference>
<name>K0B1F8_GOTA9</name>
<dbReference type="PANTHER" id="PTHR30461">
    <property type="entry name" value="DNA-INVERTASE FROM LAMBDOID PROPHAGE"/>
    <property type="match status" value="1"/>
</dbReference>
<dbReference type="Proteomes" id="UP000006094">
    <property type="component" value="Chromosome"/>
</dbReference>
<dbReference type="CDD" id="cd03768">
    <property type="entry name" value="SR_ResInv"/>
    <property type="match status" value="1"/>
</dbReference>
<feature type="domain" description="Resolvase/invertase-type recombinase catalytic" evidence="1">
    <location>
        <begin position="2"/>
        <end position="148"/>
    </location>
</feature>
<dbReference type="InterPro" id="IPR036162">
    <property type="entry name" value="Resolvase-like_N_sf"/>
</dbReference>
<sequence>MKIAIYSRKSRLTGKGESIQNQIELCKEYANKHFDVDEFLIYEDEGFSGGSSDRPQYQLMIKDAKKNVFNILMCYRLDRISRNISDFSDTIATLQSNNISFISLREQFDTSTPMGRAMMYIASVFAQLERETIAERIKDNMLRLARSGRWLGGNCPTGYTSEPMEYYDDNMNKKTMYMLSQVPKELFIVKKIFSNYLELGSLNQVEVWSIQNNIRTPNNNYFDITSIRGILTNMVYVKSDKKIYDYCKKSDMDIASDISEFDGVHGLMVYNKNLIRKGKANKLRPTSEWIVAVGKHKGIISSDDFIKVQNKLKKNKHKAPKKISNNIALLSSLLTCHSCNSKLRTTYGNKRKDGTRPHYYKCIFKEKSKGDGCNIKNLNGSKTDSLILNEVKKISVNYNSYYSYLKSQRNDILFLNSLYKDNSSSIEKEIDKYKSMIRKLTITLSETTDSSSSKHIINQIEDLDKKIVKATNDLKVLNSKSSFSPSDTSSIQFLETLIDDFNSAIDSLSFSEQKHLLSSIISKILWNGENLEVHL</sequence>
<dbReference type="InterPro" id="IPR038109">
    <property type="entry name" value="DNA_bind_recomb_sf"/>
</dbReference>
<dbReference type="Gene3D" id="3.40.50.1390">
    <property type="entry name" value="Resolvase, N-terminal catalytic domain"/>
    <property type="match status" value="1"/>
</dbReference>
<accession>K0B1F8</accession>
<dbReference type="PROSITE" id="PS51736">
    <property type="entry name" value="RECOMBINASES_3"/>
    <property type="match status" value="1"/>
</dbReference>
<dbReference type="EMBL" id="CP003326">
    <property type="protein sequence ID" value="AFS79833.1"/>
    <property type="molecule type" value="Genomic_DNA"/>
</dbReference>
<dbReference type="InterPro" id="IPR006119">
    <property type="entry name" value="Resolv_N"/>
</dbReference>
<dbReference type="Pfam" id="PF13408">
    <property type="entry name" value="Zn_ribbon_recom"/>
    <property type="match status" value="1"/>
</dbReference>
<dbReference type="GO" id="GO:0000150">
    <property type="term" value="F:DNA strand exchange activity"/>
    <property type="evidence" value="ECO:0007669"/>
    <property type="project" value="InterPro"/>
</dbReference>
<reference evidence="2 3" key="1">
    <citation type="journal article" date="2012" name="PLoS ONE">
        <title>The purine-utilizing bacterium Clostridium acidurici 9a: a genome-guided metabolic reconsideration.</title>
        <authorList>
            <person name="Hartwich K."/>
            <person name="Poehlein A."/>
            <person name="Daniel R."/>
        </authorList>
    </citation>
    <scope>NUCLEOTIDE SEQUENCE [LARGE SCALE GENOMIC DNA]</scope>
    <source>
        <strain evidence="3">ATCC 7906 / DSM 604 / BCRC 14475 / CIP 104303 / KCTC 5404 / NCIMB 10678 / 9a</strain>
    </source>
</reference>
<dbReference type="InterPro" id="IPR025827">
    <property type="entry name" value="Zn_ribbon_recom_dom"/>
</dbReference>
<dbReference type="KEGG" id="cad:Curi_c28410"/>
<dbReference type="Gene3D" id="3.90.1750.20">
    <property type="entry name" value="Putative Large Serine Recombinase, Chain B, Domain 2"/>
    <property type="match status" value="1"/>
</dbReference>
<evidence type="ECO:0000313" key="2">
    <source>
        <dbReference type="EMBL" id="AFS79833.1"/>
    </source>
</evidence>
<dbReference type="AlphaFoldDB" id="K0B1F8"/>
<dbReference type="Pfam" id="PF07508">
    <property type="entry name" value="Recombinase"/>
    <property type="match status" value="1"/>
</dbReference>
<dbReference type="Pfam" id="PF00239">
    <property type="entry name" value="Resolvase"/>
    <property type="match status" value="1"/>
</dbReference>
<dbReference type="InterPro" id="IPR011109">
    <property type="entry name" value="DNA_bind_recombinase_dom"/>
</dbReference>
<keyword evidence="3" id="KW-1185">Reference proteome</keyword>
<dbReference type="PANTHER" id="PTHR30461:SF23">
    <property type="entry name" value="DNA RECOMBINASE-RELATED"/>
    <property type="match status" value="1"/>
</dbReference>
<organism evidence="2 3">
    <name type="scientific">Gottschalkia acidurici (strain ATCC 7906 / DSM 604 / BCRC 14475 / CIP 104303 / KCTC 5404 / NCIMB 10678 / 9a)</name>
    <name type="common">Clostridium acidurici</name>
    <dbReference type="NCBI Taxonomy" id="1128398"/>
    <lineage>
        <taxon>Bacteria</taxon>
        <taxon>Bacillati</taxon>
        <taxon>Bacillota</taxon>
        <taxon>Tissierellia</taxon>
        <taxon>Tissierellales</taxon>
        <taxon>Gottschalkiaceae</taxon>
        <taxon>Gottschalkia</taxon>
    </lineage>
</organism>